<proteinExistence type="predicted"/>
<evidence type="ECO:0000313" key="1">
    <source>
        <dbReference type="EMBL" id="QHT90569.1"/>
    </source>
</evidence>
<sequence length="152" mass="17899">MGVLFLCIDQEYSCAYGSWNIVRKEMLCATMRYLKNRVDVTDPEKMLYNKMICEILEHEVGLTKGVDEFLEIMTENRKLINHFIALDIYGLYALTNKTDDCGYYSPGNSKDILMLFKRVKPFIMDENVEQRVSQIRRMFRESVKKNHCITIC</sequence>
<dbReference type="AlphaFoldDB" id="A0A6C0ICT4"/>
<protein>
    <submittedName>
        <fullName evidence="1">Uncharacterized protein</fullName>
    </submittedName>
</protein>
<accession>A0A6C0ICT4</accession>
<reference evidence="1" key="1">
    <citation type="journal article" date="2020" name="Nature">
        <title>Giant virus diversity and host interactions through global metagenomics.</title>
        <authorList>
            <person name="Schulz F."/>
            <person name="Roux S."/>
            <person name="Paez-Espino D."/>
            <person name="Jungbluth S."/>
            <person name="Walsh D.A."/>
            <person name="Denef V.J."/>
            <person name="McMahon K.D."/>
            <person name="Konstantinidis K.T."/>
            <person name="Eloe-Fadrosh E.A."/>
            <person name="Kyrpides N.C."/>
            <person name="Woyke T."/>
        </authorList>
    </citation>
    <scope>NUCLEOTIDE SEQUENCE</scope>
    <source>
        <strain evidence="1">GVMAG-M-3300023184-68</strain>
    </source>
</reference>
<dbReference type="EMBL" id="MN740155">
    <property type="protein sequence ID" value="QHT90569.1"/>
    <property type="molecule type" value="Genomic_DNA"/>
</dbReference>
<name>A0A6C0ICT4_9ZZZZ</name>
<organism evidence="1">
    <name type="scientific">viral metagenome</name>
    <dbReference type="NCBI Taxonomy" id="1070528"/>
    <lineage>
        <taxon>unclassified sequences</taxon>
        <taxon>metagenomes</taxon>
        <taxon>organismal metagenomes</taxon>
    </lineage>
</organism>